<dbReference type="InterPro" id="IPR036388">
    <property type="entry name" value="WH-like_DNA-bd_sf"/>
</dbReference>
<accession>A0A841REN9</accession>
<dbReference type="PANTHER" id="PTHR12835">
    <property type="entry name" value="BIOTIN PROTEIN LIGASE"/>
    <property type="match status" value="1"/>
</dbReference>
<dbReference type="Gene3D" id="2.30.30.100">
    <property type="match status" value="1"/>
</dbReference>
<dbReference type="RefSeq" id="WP_184748781.1">
    <property type="nucleotide sequence ID" value="NZ_JACHGJ010000013.1"/>
</dbReference>
<proteinExistence type="predicted"/>
<dbReference type="InterPro" id="IPR004408">
    <property type="entry name" value="Biotin_CoA_COase_ligase"/>
</dbReference>
<dbReference type="PANTHER" id="PTHR12835:SF5">
    <property type="entry name" value="BIOTIN--PROTEIN LIGASE"/>
    <property type="match status" value="1"/>
</dbReference>
<dbReference type="GO" id="GO:0004077">
    <property type="term" value="F:biotin--[biotin carboxyl-carrier protein] ligase activity"/>
    <property type="evidence" value="ECO:0007669"/>
    <property type="project" value="UniProtKB-EC"/>
</dbReference>
<dbReference type="Pfam" id="PF02237">
    <property type="entry name" value="BPL_C"/>
    <property type="match status" value="1"/>
</dbReference>
<dbReference type="InterPro" id="IPR036390">
    <property type="entry name" value="WH_DNA-bd_sf"/>
</dbReference>
<comment type="caution">
    <text evidence="6">The sequence shown here is derived from an EMBL/GenBank/DDBJ whole genome shotgun (WGS) entry which is preliminary data.</text>
</comment>
<dbReference type="NCBIfam" id="TIGR00121">
    <property type="entry name" value="birA_ligase"/>
    <property type="match status" value="1"/>
</dbReference>
<feature type="domain" description="BPL/LPL catalytic" evidence="5">
    <location>
        <begin position="49"/>
        <end position="236"/>
    </location>
</feature>
<evidence type="ECO:0000256" key="4">
    <source>
        <dbReference type="ARBA" id="ARBA00047846"/>
    </source>
</evidence>
<dbReference type="Gene3D" id="3.30.930.10">
    <property type="entry name" value="Bira Bifunctional Protein, Domain 2"/>
    <property type="match status" value="1"/>
</dbReference>
<dbReference type="Pfam" id="PF03099">
    <property type="entry name" value="BPL_LplA_LipB"/>
    <property type="match status" value="1"/>
</dbReference>
<dbReference type="AlphaFoldDB" id="A0A841REN9"/>
<dbReference type="EMBL" id="JACHGJ010000013">
    <property type="protein sequence ID" value="MBB6482545.1"/>
    <property type="molecule type" value="Genomic_DNA"/>
</dbReference>
<dbReference type="GO" id="GO:0005737">
    <property type="term" value="C:cytoplasm"/>
    <property type="evidence" value="ECO:0007669"/>
    <property type="project" value="TreeGrafter"/>
</dbReference>
<dbReference type="InterPro" id="IPR013196">
    <property type="entry name" value="HTH_11"/>
</dbReference>
<keyword evidence="7" id="KW-1185">Reference proteome</keyword>
<dbReference type="EC" id="6.3.4.15" evidence="3"/>
<evidence type="ECO:0000313" key="6">
    <source>
        <dbReference type="EMBL" id="MBB6482545.1"/>
    </source>
</evidence>
<dbReference type="InterPro" id="IPR004143">
    <property type="entry name" value="BPL_LPL_catalytic"/>
</dbReference>
<dbReference type="Proteomes" id="UP000587760">
    <property type="component" value="Unassembled WGS sequence"/>
</dbReference>
<gene>
    <name evidence="6" type="ORF">HNR50_004245</name>
</gene>
<evidence type="ECO:0000313" key="7">
    <source>
        <dbReference type="Proteomes" id="UP000587760"/>
    </source>
</evidence>
<keyword evidence="2" id="KW-0092">Biotin</keyword>
<dbReference type="Gene3D" id="1.10.10.10">
    <property type="entry name" value="Winged helix-like DNA-binding domain superfamily/Winged helix DNA-binding domain"/>
    <property type="match status" value="1"/>
</dbReference>
<evidence type="ECO:0000256" key="1">
    <source>
        <dbReference type="ARBA" id="ARBA00022598"/>
    </source>
</evidence>
<sequence>MLRNSREPLSGERISRELGVSRVAVWKQIQNLIELGYGIESSSAGYALKDEADHLYPWEFPQEKQNYNAFKELDSTMTEARKIALKGCSDFTTVVAEKQNKGRGRGTKSWDSREGGLYFTWIIKPELPLAYHYIYTIGAVAALSRTVNDLYGVDARAKWPNDLVAPEGKVAGVLSEMECSGEKISWLNLGIGINVNNKLDSEDRTSLKELSGHSIDRKELLNSFEEQFRRMLSRETPGSIRAMWENRNSTIGQAVRLRSEQEGLLTGRAVGLTKSGSLIVRKGKIETTALFGDIYEK</sequence>
<dbReference type="SUPFAM" id="SSF55681">
    <property type="entry name" value="Class II aaRS and biotin synthetases"/>
    <property type="match status" value="1"/>
</dbReference>
<protein>
    <recommendedName>
        <fullName evidence="3">biotin--[biotin carboxyl-carrier protein] ligase</fullName>
        <ecNumber evidence="3">6.3.4.15</ecNumber>
    </recommendedName>
</protein>
<comment type="catalytic activity">
    <reaction evidence="4">
        <text>biotin + L-lysyl-[protein] + ATP = N(6)-biotinyl-L-lysyl-[protein] + AMP + diphosphate + H(+)</text>
        <dbReference type="Rhea" id="RHEA:11756"/>
        <dbReference type="Rhea" id="RHEA-COMP:9752"/>
        <dbReference type="Rhea" id="RHEA-COMP:10505"/>
        <dbReference type="ChEBI" id="CHEBI:15378"/>
        <dbReference type="ChEBI" id="CHEBI:29969"/>
        <dbReference type="ChEBI" id="CHEBI:30616"/>
        <dbReference type="ChEBI" id="CHEBI:33019"/>
        <dbReference type="ChEBI" id="CHEBI:57586"/>
        <dbReference type="ChEBI" id="CHEBI:83144"/>
        <dbReference type="ChEBI" id="CHEBI:456215"/>
        <dbReference type="EC" id="6.3.4.15"/>
    </reaction>
</comment>
<reference evidence="6 7" key="1">
    <citation type="submission" date="2020-08" db="EMBL/GenBank/DDBJ databases">
        <title>Genomic Encyclopedia of Type Strains, Phase IV (KMG-IV): sequencing the most valuable type-strain genomes for metagenomic binning, comparative biology and taxonomic classification.</title>
        <authorList>
            <person name="Goeker M."/>
        </authorList>
    </citation>
    <scope>NUCLEOTIDE SEQUENCE [LARGE SCALE GENOMIC DNA]</scope>
    <source>
        <strain evidence="6 7">DSM 2461</strain>
    </source>
</reference>
<dbReference type="PROSITE" id="PS51733">
    <property type="entry name" value="BPL_LPL_CATALYTIC"/>
    <property type="match status" value="1"/>
</dbReference>
<name>A0A841REN9_9SPIO</name>
<dbReference type="SUPFAM" id="SSF46785">
    <property type="entry name" value="Winged helix' DNA-binding domain"/>
    <property type="match status" value="1"/>
</dbReference>
<dbReference type="InterPro" id="IPR045864">
    <property type="entry name" value="aa-tRNA-synth_II/BPL/LPL"/>
</dbReference>
<dbReference type="Pfam" id="PF08279">
    <property type="entry name" value="HTH_11"/>
    <property type="match status" value="1"/>
</dbReference>
<evidence type="ECO:0000256" key="3">
    <source>
        <dbReference type="ARBA" id="ARBA00024227"/>
    </source>
</evidence>
<dbReference type="InterPro" id="IPR003142">
    <property type="entry name" value="BPL_C"/>
</dbReference>
<keyword evidence="1 6" id="KW-0436">Ligase</keyword>
<dbReference type="CDD" id="cd16442">
    <property type="entry name" value="BPL"/>
    <property type="match status" value="1"/>
</dbReference>
<organism evidence="6 7">
    <name type="scientific">Spirochaeta isovalerica</name>
    <dbReference type="NCBI Taxonomy" id="150"/>
    <lineage>
        <taxon>Bacteria</taxon>
        <taxon>Pseudomonadati</taxon>
        <taxon>Spirochaetota</taxon>
        <taxon>Spirochaetia</taxon>
        <taxon>Spirochaetales</taxon>
        <taxon>Spirochaetaceae</taxon>
        <taxon>Spirochaeta</taxon>
    </lineage>
</organism>
<evidence type="ECO:0000256" key="2">
    <source>
        <dbReference type="ARBA" id="ARBA00023267"/>
    </source>
</evidence>
<evidence type="ECO:0000259" key="5">
    <source>
        <dbReference type="PROSITE" id="PS51733"/>
    </source>
</evidence>